<dbReference type="NCBIfam" id="TIGR01402">
    <property type="entry name" value="fliQ"/>
    <property type="match status" value="1"/>
</dbReference>
<dbReference type="PIRSF" id="PIRSF004669">
    <property type="entry name" value="FliQ"/>
    <property type="match status" value="1"/>
</dbReference>
<dbReference type="GO" id="GO:0009306">
    <property type="term" value="P:protein secretion"/>
    <property type="evidence" value="ECO:0007669"/>
    <property type="project" value="InterPro"/>
</dbReference>
<keyword evidence="6 9" id="KW-1133">Transmembrane helix</keyword>
<dbReference type="EMBL" id="CP036347">
    <property type="protein sequence ID" value="QDU02524.1"/>
    <property type="molecule type" value="Genomic_DNA"/>
</dbReference>
<dbReference type="Proteomes" id="UP000320722">
    <property type="component" value="Chromosome"/>
</dbReference>
<evidence type="ECO:0000256" key="3">
    <source>
        <dbReference type="ARBA" id="ARBA00021718"/>
    </source>
</evidence>
<dbReference type="Proteomes" id="UP000320421">
    <property type="component" value="Chromosome"/>
</dbReference>
<evidence type="ECO:0000256" key="5">
    <source>
        <dbReference type="ARBA" id="ARBA00022692"/>
    </source>
</evidence>
<evidence type="ECO:0000313" key="13">
    <source>
        <dbReference type="Proteomes" id="UP000320722"/>
    </source>
</evidence>
<dbReference type="PRINTS" id="PR00952">
    <property type="entry name" value="TYPE3IMQPROT"/>
</dbReference>
<evidence type="ECO:0000256" key="7">
    <source>
        <dbReference type="ARBA" id="ARBA00023136"/>
    </source>
</evidence>
<comment type="function">
    <text evidence="9">Role in flagellar biosynthesis.</text>
</comment>
<accession>A0A517WB92</accession>
<dbReference type="GO" id="GO:0005886">
    <property type="term" value="C:plasma membrane"/>
    <property type="evidence" value="ECO:0007669"/>
    <property type="project" value="UniProtKB-SubCell"/>
</dbReference>
<dbReference type="RefSeq" id="WP_145039433.1">
    <property type="nucleotide sequence ID" value="NZ_CP036266.1"/>
</dbReference>
<evidence type="ECO:0000256" key="2">
    <source>
        <dbReference type="ARBA" id="ARBA00006156"/>
    </source>
</evidence>
<protein>
    <recommendedName>
        <fullName evidence="3 9">Flagellar biosynthetic protein FliQ</fullName>
    </recommendedName>
</protein>
<dbReference type="PANTHER" id="PTHR34040:SF2">
    <property type="entry name" value="FLAGELLAR BIOSYNTHETIC PROTEIN FLIQ"/>
    <property type="match status" value="1"/>
</dbReference>
<keyword evidence="4 9" id="KW-1003">Cell membrane</keyword>
<feature type="transmembrane region" description="Helical" evidence="9">
    <location>
        <begin position="51"/>
        <end position="70"/>
    </location>
</feature>
<keyword evidence="5 9" id="KW-0812">Transmembrane</keyword>
<gene>
    <name evidence="9 10" type="primary">fliQ</name>
    <name evidence="10" type="ORF">HG66A1_21870</name>
    <name evidence="11" type="ORF">V6x_22290</name>
</gene>
<comment type="similarity">
    <text evidence="2 9">Belongs to the FliQ/MopD/SpaQ family.</text>
</comment>
<evidence type="ECO:0000256" key="1">
    <source>
        <dbReference type="ARBA" id="ARBA00004651"/>
    </source>
</evidence>
<name>A0A517PM02_9PLAN</name>
<dbReference type="InterPro" id="IPR002191">
    <property type="entry name" value="Bac_export_3"/>
</dbReference>
<dbReference type="GO" id="GO:0009425">
    <property type="term" value="C:bacterial-type flagellum basal body"/>
    <property type="evidence" value="ECO:0007669"/>
    <property type="project" value="UniProtKB-SubCell"/>
</dbReference>
<sequence length="88" mass="9567">MDTSTVVDLGREGLLIMLEVSGPVMLTAVVVGLVISIGQAVTQIQDQTISFVPKIIMMVLAILYTLPWITALMMEYSTSLITNIPSRL</sequence>
<evidence type="ECO:0000313" key="12">
    <source>
        <dbReference type="Proteomes" id="UP000320421"/>
    </source>
</evidence>
<evidence type="ECO:0000256" key="8">
    <source>
        <dbReference type="ARBA" id="ARBA00023143"/>
    </source>
</evidence>
<evidence type="ECO:0000256" key="4">
    <source>
        <dbReference type="ARBA" id="ARBA00022475"/>
    </source>
</evidence>
<feature type="transmembrane region" description="Helical" evidence="9">
    <location>
        <begin position="20"/>
        <end position="39"/>
    </location>
</feature>
<accession>A0A5A8AVH5</accession>
<dbReference type="OrthoDB" id="9806440at2"/>
<dbReference type="Pfam" id="PF01313">
    <property type="entry name" value="Bac_export_3"/>
    <property type="match status" value="1"/>
</dbReference>
<keyword evidence="10" id="KW-0282">Flagellum</keyword>
<proteinExistence type="inferred from homology"/>
<keyword evidence="12" id="KW-1185">Reference proteome</keyword>
<keyword evidence="10" id="KW-0969">Cilium</keyword>
<reference evidence="12 13" key="1">
    <citation type="submission" date="2019-02" db="EMBL/GenBank/DDBJ databases">
        <title>Deep-cultivation of Planctomycetes and their phenomic and genomic characterization uncovers novel biology.</title>
        <authorList>
            <person name="Wiegand S."/>
            <person name="Jogler M."/>
            <person name="Boedeker C."/>
            <person name="Pinto D."/>
            <person name="Vollmers J."/>
            <person name="Rivas-Marin E."/>
            <person name="Kohn T."/>
            <person name="Peeters S.H."/>
            <person name="Heuer A."/>
            <person name="Rast P."/>
            <person name="Oberbeckmann S."/>
            <person name="Bunk B."/>
            <person name="Jeske O."/>
            <person name="Meyerdierks A."/>
            <person name="Storesund J.E."/>
            <person name="Kallscheuer N."/>
            <person name="Luecker S."/>
            <person name="Lage O.M."/>
            <person name="Pohl T."/>
            <person name="Merkel B.J."/>
            <person name="Hornburger P."/>
            <person name="Mueller R.-W."/>
            <person name="Bruemmer F."/>
            <person name="Labrenz M."/>
            <person name="Spormann A.M."/>
            <person name="Op den Camp H."/>
            <person name="Overmann J."/>
            <person name="Amann R."/>
            <person name="Jetten M.S.M."/>
            <person name="Mascher T."/>
            <person name="Medema M.H."/>
            <person name="Devos D.P."/>
            <person name="Kaster A.-K."/>
            <person name="Ovreas L."/>
            <person name="Rohde M."/>
            <person name="Galperin M.Y."/>
            <person name="Jogler C."/>
        </authorList>
    </citation>
    <scope>NUCLEOTIDE SEQUENCE [LARGE SCALE GENOMIC DNA]</scope>
    <source>
        <strain evidence="10 12">HG66A1</strain>
        <strain evidence="11 13">V6</strain>
    </source>
</reference>
<accession>A0A517PM02</accession>
<dbReference type="GO" id="GO:0044780">
    <property type="term" value="P:bacterial-type flagellum assembly"/>
    <property type="evidence" value="ECO:0007669"/>
    <property type="project" value="InterPro"/>
</dbReference>
<comment type="subcellular location">
    <subcellularLocation>
        <location evidence="1 9">Cell membrane</location>
        <topology evidence="1">Multi-pass membrane protein</topology>
    </subcellularLocation>
    <subcellularLocation>
        <location evidence="9">Bacterial flagellum basal body</location>
    </subcellularLocation>
</comment>
<evidence type="ECO:0000313" key="10">
    <source>
        <dbReference type="EMBL" id="QDT20401.1"/>
    </source>
</evidence>
<organism evidence="10 12">
    <name type="scientific">Gimesia chilikensis</name>
    <dbReference type="NCBI Taxonomy" id="2605989"/>
    <lineage>
        <taxon>Bacteria</taxon>
        <taxon>Pseudomonadati</taxon>
        <taxon>Planctomycetota</taxon>
        <taxon>Planctomycetia</taxon>
        <taxon>Planctomycetales</taxon>
        <taxon>Planctomycetaceae</taxon>
        <taxon>Gimesia</taxon>
    </lineage>
</organism>
<evidence type="ECO:0000313" key="11">
    <source>
        <dbReference type="EMBL" id="QDU02524.1"/>
    </source>
</evidence>
<dbReference type="PANTHER" id="PTHR34040">
    <property type="entry name" value="FLAGELLAR BIOSYNTHETIC PROTEIN FLIQ"/>
    <property type="match status" value="1"/>
</dbReference>
<dbReference type="EMBL" id="CP036266">
    <property type="protein sequence ID" value="QDT20401.1"/>
    <property type="molecule type" value="Genomic_DNA"/>
</dbReference>
<evidence type="ECO:0000256" key="6">
    <source>
        <dbReference type="ARBA" id="ARBA00022989"/>
    </source>
</evidence>
<dbReference type="AlphaFoldDB" id="A0A517PM02"/>
<dbReference type="InterPro" id="IPR006305">
    <property type="entry name" value="FliQ"/>
</dbReference>
<keyword evidence="8 9" id="KW-0975">Bacterial flagellum</keyword>
<evidence type="ECO:0000256" key="9">
    <source>
        <dbReference type="RuleBase" id="RU364090"/>
    </source>
</evidence>
<keyword evidence="10" id="KW-0966">Cell projection</keyword>
<keyword evidence="7 9" id="KW-0472">Membrane</keyword>